<name>A0A2S9YCT4_9BACT</name>
<dbReference type="EMBL" id="PVNK01000108">
    <property type="protein sequence ID" value="PRQ02930.1"/>
    <property type="molecule type" value="Genomic_DNA"/>
</dbReference>
<proteinExistence type="predicted"/>
<dbReference type="AlphaFoldDB" id="A0A2S9YCT4"/>
<organism evidence="1 2">
    <name type="scientific">Enhygromyxa salina</name>
    <dbReference type="NCBI Taxonomy" id="215803"/>
    <lineage>
        <taxon>Bacteria</taxon>
        <taxon>Pseudomonadati</taxon>
        <taxon>Myxococcota</taxon>
        <taxon>Polyangia</taxon>
        <taxon>Nannocystales</taxon>
        <taxon>Nannocystaceae</taxon>
        <taxon>Enhygromyxa</taxon>
    </lineage>
</organism>
<dbReference type="RefSeq" id="WP_106391312.1">
    <property type="nucleotide sequence ID" value="NZ_PVNK01000108.1"/>
</dbReference>
<protein>
    <submittedName>
        <fullName evidence="1">Uncharacterized protein</fullName>
    </submittedName>
</protein>
<keyword evidence="2" id="KW-1185">Reference proteome</keyword>
<gene>
    <name evidence="1" type="ORF">ENSA5_18690</name>
</gene>
<dbReference type="Proteomes" id="UP000237968">
    <property type="component" value="Unassembled WGS sequence"/>
</dbReference>
<comment type="caution">
    <text evidence="1">The sequence shown here is derived from an EMBL/GenBank/DDBJ whole genome shotgun (WGS) entry which is preliminary data.</text>
</comment>
<accession>A0A2S9YCT4</accession>
<reference evidence="1 2" key="1">
    <citation type="submission" date="2018-03" db="EMBL/GenBank/DDBJ databases">
        <title>Draft Genome Sequences of the Obligatory Marine Myxobacteria Enhygromyxa salina SWB005.</title>
        <authorList>
            <person name="Poehlein A."/>
            <person name="Moghaddam J.A."/>
            <person name="Harms H."/>
            <person name="Alanjari M."/>
            <person name="Koenig G.M."/>
            <person name="Daniel R."/>
            <person name="Schaeberle T.F."/>
        </authorList>
    </citation>
    <scope>NUCLEOTIDE SEQUENCE [LARGE SCALE GENOMIC DNA]</scope>
    <source>
        <strain evidence="1 2">SWB005</strain>
    </source>
</reference>
<sequence>MDELPSVYMLHVAGRHLDAAARCRELISEAVRGPEAEEWLKVLVAQILAGLSSIARGEHDQAWIDPQVDMRDHSRALTGRGLEAVIGEVHEPEIRRDIAHWQACLVELAIAQLGRCKTVNKLAARAQRVAKGADLPLARAHAEYQLLRALRYIGRHERAVAGWCSLARDLTTDRDLAVRSLAEAVATLQVTAPRSSTYAQTANELRRLAAEQDKPWPSAVVSHLAPTRAPMSKARAEASAPSSDDRAIRRLCAAAWFDALPDPGRADVDDYVQAIASGPLASRLYYPWQSLLRRRPKGVVPTALSRHLDELLATIDPQIVTELDLPRCSFEAYERRDALARIIGF</sequence>
<evidence type="ECO:0000313" key="2">
    <source>
        <dbReference type="Proteomes" id="UP000237968"/>
    </source>
</evidence>
<evidence type="ECO:0000313" key="1">
    <source>
        <dbReference type="EMBL" id="PRQ02930.1"/>
    </source>
</evidence>